<proteinExistence type="predicted"/>
<accession>A0AA96WC53</accession>
<evidence type="ECO:0000313" key="1">
    <source>
        <dbReference type="EMBL" id="WNZ22225.1"/>
    </source>
</evidence>
<reference evidence="1" key="1">
    <citation type="submission" date="2020-05" db="EMBL/GenBank/DDBJ databases">
        <authorList>
            <person name="Zhu T."/>
            <person name="Keshari N."/>
            <person name="Lu X."/>
        </authorList>
    </citation>
    <scope>NUCLEOTIDE SEQUENCE</scope>
    <source>
        <strain evidence="1">NK1-12</strain>
    </source>
</reference>
<dbReference type="EMBL" id="CP053586">
    <property type="protein sequence ID" value="WNZ22225.1"/>
    <property type="molecule type" value="Genomic_DNA"/>
</dbReference>
<sequence>MITTDKCDVEVAFETRNHKGHFIQERIYKFLGIDQSGWALICQDEATCHYVDPDCLKEIEE</sequence>
<protein>
    <submittedName>
        <fullName evidence="1">Uncharacterized protein</fullName>
    </submittedName>
</protein>
<dbReference type="RefSeq" id="WP_036002215.1">
    <property type="nucleotide sequence ID" value="NZ_CP053586.1"/>
</dbReference>
<name>A0AA96WC53_9CYAN</name>
<dbReference type="AlphaFoldDB" id="A0AA96WC53"/>
<organism evidence="1">
    <name type="scientific">Leptolyngbya sp. NK1-12</name>
    <dbReference type="NCBI Taxonomy" id="2547451"/>
    <lineage>
        <taxon>Bacteria</taxon>
        <taxon>Bacillati</taxon>
        <taxon>Cyanobacteriota</taxon>
        <taxon>Cyanophyceae</taxon>
        <taxon>Leptolyngbyales</taxon>
        <taxon>Leptolyngbyaceae</taxon>
        <taxon>Leptolyngbya group</taxon>
        <taxon>Leptolyngbya</taxon>
    </lineage>
</organism>
<gene>
    <name evidence="1" type="ORF">HJG54_04665</name>
</gene>